<sequence>MVFTIPKPYVGAHLGIYDPSPDNGLPWAQETTPPAMFEKIRFDAVDVLHVGHFIVTPDGHFSIGAVNGISLAKRFEYIVKTARWMNPDIKIIAEQMYSGGEGFDVLEKDHKNTAAMVNLHTDSIRDFLQAWQAKPNITYKGKTISLRIDGYDVDHEGSTVRACTKDVLTQVRAKVDELTKHDPQHRPFIVGITPYKAFGAYLDSSMASSCDFVNMQRYSGGSGTLPESYLAKGAIEGLNPAKLTYGIEIETPNNNAQANETIDLIAKAPWTEVHGKKVAGIWTWRLGSNWEFENLMQVWLYNLVHGTKKEVGGKVPDSDQVKKEWKKEWEKNEGA</sequence>
<proteinExistence type="predicted"/>
<dbReference type="InterPro" id="IPR017853">
    <property type="entry name" value="GH"/>
</dbReference>
<evidence type="ECO:0000313" key="3">
    <source>
        <dbReference type="Proteomes" id="UP000054266"/>
    </source>
</evidence>
<dbReference type="Gene3D" id="3.20.20.80">
    <property type="entry name" value="Glycosidases"/>
    <property type="match status" value="1"/>
</dbReference>
<dbReference type="EMBL" id="KN846956">
    <property type="protein sequence ID" value="KIW73339.1"/>
    <property type="molecule type" value="Genomic_DNA"/>
</dbReference>
<evidence type="ECO:0000313" key="2">
    <source>
        <dbReference type="EMBL" id="KIW73339.1"/>
    </source>
</evidence>
<dbReference type="SUPFAM" id="SSF51445">
    <property type="entry name" value="(Trans)glycosidases"/>
    <property type="match status" value="1"/>
</dbReference>
<dbReference type="AlphaFoldDB" id="A0A0D2GLR4"/>
<reference evidence="2 3" key="1">
    <citation type="submission" date="2015-01" db="EMBL/GenBank/DDBJ databases">
        <title>The Genome Sequence of Capronia semiimmersa CBS27337.</title>
        <authorList>
            <consortium name="The Broad Institute Genomics Platform"/>
            <person name="Cuomo C."/>
            <person name="de Hoog S."/>
            <person name="Gorbushina A."/>
            <person name="Stielow B."/>
            <person name="Teixiera M."/>
            <person name="Abouelleil A."/>
            <person name="Chapman S.B."/>
            <person name="Priest M."/>
            <person name="Young S.K."/>
            <person name="Wortman J."/>
            <person name="Nusbaum C."/>
            <person name="Birren B."/>
        </authorList>
    </citation>
    <scope>NUCLEOTIDE SEQUENCE [LARGE SCALE GENOMIC DNA]</scope>
    <source>
        <strain evidence="2 3">CBS 27337</strain>
    </source>
</reference>
<gene>
    <name evidence="2" type="ORF">PV04_01469</name>
</gene>
<dbReference type="Proteomes" id="UP000054266">
    <property type="component" value="Unassembled WGS sequence"/>
</dbReference>
<evidence type="ECO:0000256" key="1">
    <source>
        <dbReference type="SAM" id="MobiDB-lite"/>
    </source>
</evidence>
<accession>A0A0D2GLR4</accession>
<keyword evidence="3" id="KW-1185">Reference proteome</keyword>
<dbReference type="HOGENOM" id="CLU_828999_0_0_1"/>
<name>A0A0D2GLR4_9EURO</name>
<organism evidence="2 3">
    <name type="scientific">Phialophora macrospora</name>
    <dbReference type="NCBI Taxonomy" id="1851006"/>
    <lineage>
        <taxon>Eukaryota</taxon>
        <taxon>Fungi</taxon>
        <taxon>Dikarya</taxon>
        <taxon>Ascomycota</taxon>
        <taxon>Pezizomycotina</taxon>
        <taxon>Eurotiomycetes</taxon>
        <taxon>Chaetothyriomycetidae</taxon>
        <taxon>Chaetothyriales</taxon>
        <taxon>Herpotrichiellaceae</taxon>
        <taxon>Phialophora</taxon>
    </lineage>
</organism>
<evidence type="ECO:0008006" key="4">
    <source>
        <dbReference type="Google" id="ProtNLM"/>
    </source>
</evidence>
<feature type="region of interest" description="Disordered" evidence="1">
    <location>
        <begin position="312"/>
        <end position="335"/>
    </location>
</feature>
<protein>
    <recommendedName>
        <fullName evidence="4">Chitinase</fullName>
    </recommendedName>
</protein>